<dbReference type="PROSITE" id="PS51257">
    <property type="entry name" value="PROKAR_LIPOPROTEIN"/>
    <property type="match status" value="1"/>
</dbReference>
<comment type="similarity">
    <text evidence="2 9">Belongs to the outer membrane factor (OMF) (TC 1.B.17) family.</text>
</comment>
<evidence type="ECO:0000313" key="11">
    <source>
        <dbReference type="EMBL" id="MYN09236.1"/>
    </source>
</evidence>
<dbReference type="EMBL" id="WWCU01000021">
    <property type="protein sequence ID" value="MYN09236.1"/>
    <property type="molecule type" value="Genomic_DNA"/>
</dbReference>
<evidence type="ECO:0000256" key="8">
    <source>
        <dbReference type="ARBA" id="ARBA00023288"/>
    </source>
</evidence>
<organism evidence="11 12">
    <name type="scientific">Pseudoduganella aquatica</name>
    <dbReference type="NCBI Taxonomy" id="2660641"/>
    <lineage>
        <taxon>Bacteria</taxon>
        <taxon>Pseudomonadati</taxon>
        <taxon>Pseudomonadota</taxon>
        <taxon>Betaproteobacteria</taxon>
        <taxon>Burkholderiales</taxon>
        <taxon>Oxalobacteraceae</taxon>
        <taxon>Telluria group</taxon>
        <taxon>Pseudoduganella</taxon>
    </lineage>
</organism>
<feature type="chain" id="PRO_5031606691" evidence="9">
    <location>
        <begin position="25"/>
        <end position="500"/>
    </location>
</feature>
<evidence type="ECO:0000256" key="3">
    <source>
        <dbReference type="ARBA" id="ARBA00022452"/>
    </source>
</evidence>
<dbReference type="AlphaFoldDB" id="A0A7X4KPH5"/>
<dbReference type="InterPro" id="IPR003423">
    <property type="entry name" value="OMP_efflux"/>
</dbReference>
<proteinExistence type="inferred from homology"/>
<protein>
    <submittedName>
        <fullName evidence="11">Efflux transporter outer membrane subunit</fullName>
    </submittedName>
</protein>
<evidence type="ECO:0000256" key="10">
    <source>
        <dbReference type="SAM" id="Coils"/>
    </source>
</evidence>
<evidence type="ECO:0000256" key="2">
    <source>
        <dbReference type="ARBA" id="ARBA00007613"/>
    </source>
</evidence>
<dbReference type="GO" id="GO:0015562">
    <property type="term" value="F:efflux transmembrane transporter activity"/>
    <property type="evidence" value="ECO:0007669"/>
    <property type="project" value="InterPro"/>
</dbReference>
<evidence type="ECO:0000256" key="9">
    <source>
        <dbReference type="RuleBase" id="RU362097"/>
    </source>
</evidence>
<dbReference type="NCBIfam" id="TIGR01845">
    <property type="entry name" value="outer_NodT"/>
    <property type="match status" value="1"/>
</dbReference>
<evidence type="ECO:0000256" key="1">
    <source>
        <dbReference type="ARBA" id="ARBA00004370"/>
    </source>
</evidence>
<dbReference type="InterPro" id="IPR010131">
    <property type="entry name" value="MdtP/NodT-like"/>
</dbReference>
<gene>
    <name evidence="11" type="ORF">GTP77_18080</name>
</gene>
<keyword evidence="5 9" id="KW-0732">Signal</keyword>
<dbReference type="RefSeq" id="WP_161073543.1">
    <property type="nucleotide sequence ID" value="NZ_WWCU01000021.1"/>
</dbReference>
<feature type="coiled-coil region" evidence="10">
    <location>
        <begin position="227"/>
        <end position="254"/>
    </location>
</feature>
<evidence type="ECO:0000256" key="5">
    <source>
        <dbReference type="ARBA" id="ARBA00022729"/>
    </source>
</evidence>
<dbReference type="GO" id="GO:0005886">
    <property type="term" value="C:plasma membrane"/>
    <property type="evidence" value="ECO:0007669"/>
    <property type="project" value="UniProtKB-SubCell"/>
</dbReference>
<sequence length="500" mass="52516">MNKKITLPKLATLTALACALAGCAHVPAERNAPLAQRDVAATVIAEDIKLARDGWPEARWWGSYGDPQLDGLIAAALAANPNLDTAAAQIASAHSTLDRTRSAAGLEAGVYGGMNRQRYSATGLFPAPIGGSYFTEETVRVEARYNFDWWGRNKAQVAAAAGEVHAHQADYAQAERALAAAIAQSYFRLQGGWARRANLAQLATAQQAVIDDAAKRIARGLGVSDEERQASGELAQLRKQLAQLDGDNLREREALRALLGGDNAPGAGASGTAADAAPRATTAQLLAALQPRALPAGPHALPSRLGMELLARRPDLQAARWRVEASLSRIDAAKAAFYPDINISAAAGLNSISFERLLEAPSRTLFAGPTITLPLFDSKRLAAQLEGTRSERNALVAEYNRAVVAAVRDVAQDAAAVQALEAETAEQAAASASAQSLLRSAQAKLAGGLAGQRAVLNASLNALRQQDAALQLQQLSLQAEVALIHSLGGGYRADTAFTLK</sequence>
<keyword evidence="10" id="KW-0175">Coiled coil</keyword>
<dbReference type="PANTHER" id="PTHR30203:SF20">
    <property type="entry name" value="MULTIDRUG RESISTANCE OUTER MEMBRANE PROTEIN MDTP-RELATED"/>
    <property type="match status" value="1"/>
</dbReference>
<feature type="signal peptide" evidence="9">
    <location>
        <begin position="1"/>
        <end position="24"/>
    </location>
</feature>
<dbReference type="PANTHER" id="PTHR30203">
    <property type="entry name" value="OUTER MEMBRANE CATION EFFLUX PROTEIN"/>
    <property type="match status" value="1"/>
</dbReference>
<keyword evidence="4 9" id="KW-0812">Transmembrane</keyword>
<comment type="subcellular location">
    <subcellularLocation>
        <location evidence="9">Cell membrane</location>
        <topology evidence="9">Lipid-anchor</topology>
    </subcellularLocation>
    <subcellularLocation>
        <location evidence="1">Membrane</location>
    </subcellularLocation>
</comment>
<name>A0A7X4KPH5_9BURK</name>
<keyword evidence="12" id="KW-1185">Reference proteome</keyword>
<keyword evidence="7 9" id="KW-0564">Palmitate</keyword>
<comment type="caution">
    <text evidence="11">The sequence shown here is derived from an EMBL/GenBank/DDBJ whole genome shotgun (WGS) entry which is preliminary data.</text>
</comment>
<evidence type="ECO:0000256" key="7">
    <source>
        <dbReference type="ARBA" id="ARBA00023139"/>
    </source>
</evidence>
<dbReference type="Proteomes" id="UP000450676">
    <property type="component" value="Unassembled WGS sequence"/>
</dbReference>
<accession>A0A7X4KPH5</accession>
<keyword evidence="3 9" id="KW-1134">Transmembrane beta strand</keyword>
<dbReference type="Gene3D" id="1.20.1600.10">
    <property type="entry name" value="Outer membrane efflux proteins (OEP)"/>
    <property type="match status" value="1"/>
</dbReference>
<evidence type="ECO:0000313" key="12">
    <source>
        <dbReference type="Proteomes" id="UP000450676"/>
    </source>
</evidence>
<evidence type="ECO:0000256" key="4">
    <source>
        <dbReference type="ARBA" id="ARBA00022692"/>
    </source>
</evidence>
<keyword evidence="6 9" id="KW-0472">Membrane</keyword>
<dbReference type="SUPFAM" id="SSF56954">
    <property type="entry name" value="Outer membrane efflux proteins (OEP)"/>
    <property type="match status" value="1"/>
</dbReference>
<dbReference type="Pfam" id="PF02321">
    <property type="entry name" value="OEP"/>
    <property type="match status" value="2"/>
</dbReference>
<evidence type="ECO:0000256" key="6">
    <source>
        <dbReference type="ARBA" id="ARBA00023136"/>
    </source>
</evidence>
<reference evidence="11 12" key="1">
    <citation type="submission" date="2019-12" db="EMBL/GenBank/DDBJ databases">
        <title>Novel species isolated from a subtropical stream in China.</title>
        <authorList>
            <person name="Lu H."/>
        </authorList>
    </citation>
    <scope>NUCLEOTIDE SEQUENCE [LARGE SCALE GENOMIC DNA]</scope>
    <source>
        <strain evidence="11 12">FT127W</strain>
    </source>
</reference>
<dbReference type="Gene3D" id="2.20.200.10">
    <property type="entry name" value="Outer membrane efflux proteins (OEP)"/>
    <property type="match status" value="1"/>
</dbReference>
<keyword evidence="8 9" id="KW-0449">Lipoprotein</keyword>